<dbReference type="PATRIC" id="fig|1107881.3.peg.2481"/>
<accession>H0FZ14</accession>
<dbReference type="AlphaFoldDB" id="H0FZ14"/>
<name>H0FZ14_RHIML</name>
<proteinExistence type="predicted"/>
<sequence>MGQRVYNQDLELILADGAAAVTADGQSQVGGAAAEKKLGPGRFEGVLIIDVSAIDISSADEVYHLCLQGAASGADAFTTTETLAQISLGATAARPGAAINSVIGRYEIPFITEQHDTVYDWVRLYVDVAGTTPSITFKAWIAERY</sequence>
<evidence type="ECO:0000313" key="1">
    <source>
        <dbReference type="EMBL" id="EHK77694.1"/>
    </source>
</evidence>
<organism evidence="1 2">
    <name type="scientific">Sinorhizobium meliloti CCNWSX0020</name>
    <dbReference type="NCBI Taxonomy" id="1107881"/>
    <lineage>
        <taxon>Bacteria</taxon>
        <taxon>Pseudomonadati</taxon>
        <taxon>Pseudomonadota</taxon>
        <taxon>Alphaproteobacteria</taxon>
        <taxon>Hyphomicrobiales</taxon>
        <taxon>Rhizobiaceae</taxon>
        <taxon>Sinorhizobium/Ensifer group</taxon>
        <taxon>Sinorhizobium</taxon>
    </lineage>
</organism>
<protein>
    <submittedName>
        <fullName evidence="1">Uncharacterized protein</fullName>
    </submittedName>
</protein>
<dbReference type="RefSeq" id="WP_004435115.1">
    <property type="nucleotide sequence ID" value="NZ_AGVV01000019.1"/>
</dbReference>
<reference evidence="1 2" key="1">
    <citation type="journal article" date="2012" name="J. Bacteriol.">
        <title>Draft Genome Sequence of Sinorhizobium meliloti CCNWSX0020, a Nitrogen-Fixing Symbiont with Copper Tolerance Capability Isolated from Lead-Zinc Mine Tailings.</title>
        <authorList>
            <person name="Li Z."/>
            <person name="Ma Z."/>
            <person name="Hao X."/>
            <person name="Wei G."/>
        </authorList>
    </citation>
    <scope>NUCLEOTIDE SEQUENCE [LARGE SCALE GENOMIC DNA]</scope>
    <source>
        <strain evidence="1 2">CCNWSX0020</strain>
    </source>
</reference>
<gene>
    <name evidence="1" type="ORF">SM0020_12240</name>
</gene>
<dbReference type="EMBL" id="AGVV01000019">
    <property type="protein sequence ID" value="EHK77694.1"/>
    <property type="molecule type" value="Genomic_DNA"/>
</dbReference>
<evidence type="ECO:0000313" key="2">
    <source>
        <dbReference type="Proteomes" id="UP000004038"/>
    </source>
</evidence>
<dbReference type="Proteomes" id="UP000004038">
    <property type="component" value="Unassembled WGS sequence"/>
</dbReference>